<name>A0A2S5E4C1_9BURK</name>
<accession>A0A2S5E4C1</accession>
<evidence type="ECO:0000313" key="1">
    <source>
        <dbReference type="EMBL" id="POZ86132.1"/>
    </source>
</evidence>
<comment type="caution">
    <text evidence="1">The sequence shown here is derived from an EMBL/GenBank/DDBJ whole genome shotgun (WGS) entry which is preliminary data.</text>
</comment>
<reference evidence="1 2" key="1">
    <citation type="submission" date="2018-01" db="EMBL/GenBank/DDBJ databases">
        <title>Successful Treatment of Persistent Burkholderia cepacia Bacteremia with Ceftazidime-Avibactam.</title>
        <authorList>
            <person name="Tamma P."/>
            <person name="Fan Y."/>
            <person name="Bergman Y."/>
            <person name="Sick-Samuels A."/>
            <person name="Hsu A."/>
            <person name="Timp W."/>
            <person name="Simner P."/>
        </authorList>
    </citation>
    <scope>NUCLEOTIDE SEQUENCE [LARGE SCALE GENOMIC DNA]</scope>
    <source>
        <strain evidence="1 2">170816</strain>
    </source>
</reference>
<evidence type="ECO:0000313" key="2">
    <source>
        <dbReference type="Proteomes" id="UP000238655"/>
    </source>
</evidence>
<sequence>MGRRANVGAGCVPRGLFRANRLVSTAFDVMHPIRARNECTVQAQMKKRHIERCTPDMPSCDAACEST</sequence>
<dbReference type="Proteomes" id="UP000238655">
    <property type="component" value="Chromosome 2"/>
</dbReference>
<organism evidence="1 2">
    <name type="scientific">Burkholderia contaminans</name>
    <dbReference type="NCBI Taxonomy" id="488447"/>
    <lineage>
        <taxon>Bacteria</taxon>
        <taxon>Pseudomonadati</taxon>
        <taxon>Pseudomonadota</taxon>
        <taxon>Betaproteobacteria</taxon>
        <taxon>Burkholderiales</taxon>
        <taxon>Burkholderiaceae</taxon>
        <taxon>Burkholderia</taxon>
        <taxon>Burkholderia cepacia complex</taxon>
    </lineage>
</organism>
<gene>
    <name evidence="1" type="ORF">C3743_06390</name>
</gene>
<protein>
    <submittedName>
        <fullName evidence="1">Uncharacterized protein</fullName>
    </submittedName>
</protein>
<dbReference type="EMBL" id="PQVP01000001">
    <property type="protein sequence ID" value="POZ86132.1"/>
    <property type="molecule type" value="Genomic_DNA"/>
</dbReference>
<proteinExistence type="predicted"/>
<dbReference type="AlphaFoldDB" id="A0A2S5E4C1"/>